<evidence type="ECO:0000313" key="2">
    <source>
        <dbReference type="EMBL" id="GBF58231.1"/>
    </source>
</evidence>
<dbReference type="RefSeq" id="WP_108985087.1">
    <property type="nucleotide sequence ID" value="NZ_BFBR01000005.1"/>
</dbReference>
<accession>A0A2P2EAY3</accession>
<name>A0A2P2EAY3_9PROT</name>
<dbReference type="PANTHER" id="PTHR36509">
    <property type="entry name" value="BLL3101 PROTEIN"/>
    <property type="match status" value="1"/>
</dbReference>
<evidence type="ECO:0000313" key="3">
    <source>
        <dbReference type="Proteomes" id="UP000245086"/>
    </source>
</evidence>
<dbReference type="InterPro" id="IPR037049">
    <property type="entry name" value="DUF1214_C_sf"/>
</dbReference>
<dbReference type="Proteomes" id="UP000245086">
    <property type="component" value="Unassembled WGS sequence"/>
</dbReference>
<dbReference type="InterPro" id="IPR012038">
    <property type="entry name" value="UCP009471"/>
</dbReference>
<dbReference type="OrthoDB" id="7837485at2"/>
<evidence type="ECO:0000259" key="1">
    <source>
        <dbReference type="Pfam" id="PF06742"/>
    </source>
</evidence>
<dbReference type="Gene3D" id="2.60.120.600">
    <property type="entry name" value="Domain of unknown function DUF1214, C-terminal domain"/>
    <property type="match status" value="1"/>
</dbReference>
<dbReference type="PANTHER" id="PTHR36509:SF2">
    <property type="entry name" value="BLL3101 PROTEIN"/>
    <property type="match status" value="1"/>
</dbReference>
<keyword evidence="3" id="KW-1185">Reference proteome</keyword>
<sequence length="199" mass="20967">MWRWLICGLAGMAVGIGSAFSISGGWLSEASIVSGKWSTDPTVGAAAANPWVRATIARVGLLALTKEETIYFNRELDEDGAPLVETCTYALSGQALPTRWWSITIYGADQMLPVNTDKASSIDATRALPAGATSWTGSLSANRPATGQWLSSKGGGRFSLTIRLYNPQSVDRAFLEGLNLPQVKKLSCSGAVAGVGGKK</sequence>
<dbReference type="InterPro" id="IPR010621">
    <property type="entry name" value="DUF1214"/>
</dbReference>
<dbReference type="EMBL" id="BFBR01000005">
    <property type="protein sequence ID" value="GBF58231.1"/>
    <property type="molecule type" value="Genomic_DNA"/>
</dbReference>
<dbReference type="Pfam" id="PF06742">
    <property type="entry name" value="DUF1214"/>
    <property type="match status" value="1"/>
</dbReference>
<comment type="caution">
    <text evidence="2">The sequence shown here is derived from an EMBL/GenBank/DDBJ whole genome shotgun (WGS) entry which is preliminary data.</text>
</comment>
<dbReference type="PIRSF" id="PIRSF009471">
    <property type="entry name" value="UCP009471"/>
    <property type="match status" value="1"/>
</dbReference>
<reference evidence="2 3" key="1">
    <citation type="journal article" date="2018" name="Genome Announc.">
        <title>Draft Genome Sequence of "Candidatus Phycosocius bacilliformis," an Alphaproteobacterial Ectosymbiont of the Hydrocarbon-Producing Green Alga Botryococcus braunii.</title>
        <authorList>
            <person name="Tanabe Y."/>
            <person name="Yamaguchi H."/>
            <person name="Watanabe M.M."/>
        </authorList>
    </citation>
    <scope>NUCLEOTIDE SEQUENCE [LARGE SCALE GENOMIC DNA]</scope>
    <source>
        <strain evidence="2 3">BOTRYCO-2</strain>
    </source>
</reference>
<dbReference type="AlphaFoldDB" id="A0A2P2EAY3"/>
<proteinExistence type="predicted"/>
<gene>
    <name evidence="2" type="ORF">PbB2_01903</name>
</gene>
<protein>
    <recommendedName>
        <fullName evidence="1">DUF1214 domain-containing protein</fullName>
    </recommendedName>
</protein>
<feature type="domain" description="DUF1214" evidence="1">
    <location>
        <begin position="68"/>
        <end position="168"/>
    </location>
</feature>
<dbReference type="SUPFAM" id="SSF160935">
    <property type="entry name" value="VPA0735-like"/>
    <property type="match status" value="1"/>
</dbReference>
<organism evidence="2 3">
    <name type="scientific">Candidatus Phycosocius bacilliformis</name>
    <dbReference type="NCBI Taxonomy" id="1445552"/>
    <lineage>
        <taxon>Bacteria</taxon>
        <taxon>Pseudomonadati</taxon>
        <taxon>Pseudomonadota</taxon>
        <taxon>Alphaproteobacteria</taxon>
        <taxon>Caulobacterales</taxon>
        <taxon>Caulobacterales incertae sedis</taxon>
        <taxon>Candidatus Phycosocius</taxon>
    </lineage>
</organism>